<dbReference type="PANTHER" id="PTHR38332">
    <property type="entry name" value="PROTEIN CBG11604"/>
    <property type="match status" value="1"/>
</dbReference>
<accession>A0A834KNI4</accession>
<sequence>MVLLQRASAIDCFKCVSIDGDNKPCDDPFHNNGSLAFLESPCLGGRKGRDGLFPATACIKISGIYDESGISLTVRSCALDSGTLTTDSEIIRMSHCGGFYFDDKLSNVFEQFTEFAARLTCWLWDTFESLLDIFMDFLAKMLELILAVMNLFFQVMCFLRDLCIDAMRTYLNAFHGIVNIVKSIKCDDVEDFASACIVVILWVEAIRIVMSLVKQNPRIQIWTWFGRKANKKNNNLNANPKIYGKQHCSCKKSGKQGGRCVKRFQKE</sequence>
<keyword evidence="2" id="KW-1185">Reference proteome</keyword>
<protein>
    <submittedName>
        <fullName evidence="1">Uncharacterized protein</fullName>
    </submittedName>
</protein>
<evidence type="ECO:0000313" key="2">
    <source>
        <dbReference type="Proteomes" id="UP000617340"/>
    </source>
</evidence>
<dbReference type="EMBL" id="JACSDZ010000003">
    <property type="protein sequence ID" value="KAF7409933.1"/>
    <property type="molecule type" value="Genomic_DNA"/>
</dbReference>
<evidence type="ECO:0000313" key="1">
    <source>
        <dbReference type="EMBL" id="KAF7409933.1"/>
    </source>
</evidence>
<organism evidence="1 2">
    <name type="scientific">Vespula germanica</name>
    <name type="common">German yellow jacket</name>
    <name type="synonym">Paravespula germanica</name>
    <dbReference type="NCBI Taxonomy" id="30212"/>
    <lineage>
        <taxon>Eukaryota</taxon>
        <taxon>Metazoa</taxon>
        <taxon>Ecdysozoa</taxon>
        <taxon>Arthropoda</taxon>
        <taxon>Hexapoda</taxon>
        <taxon>Insecta</taxon>
        <taxon>Pterygota</taxon>
        <taxon>Neoptera</taxon>
        <taxon>Endopterygota</taxon>
        <taxon>Hymenoptera</taxon>
        <taxon>Apocrita</taxon>
        <taxon>Aculeata</taxon>
        <taxon>Vespoidea</taxon>
        <taxon>Vespidae</taxon>
        <taxon>Vespinae</taxon>
        <taxon>Vespula</taxon>
    </lineage>
</organism>
<comment type="caution">
    <text evidence="1">The sequence shown here is derived from an EMBL/GenBank/DDBJ whole genome shotgun (WGS) entry which is preliminary data.</text>
</comment>
<gene>
    <name evidence="1" type="ORF">HZH68_004314</name>
</gene>
<dbReference type="PANTHER" id="PTHR38332:SF1">
    <property type="entry name" value="RE49668P"/>
    <property type="match status" value="1"/>
</dbReference>
<reference evidence="1" key="1">
    <citation type="journal article" date="2020" name="G3 (Bethesda)">
        <title>High-Quality Assemblies for Three Invasive Social Wasps from the &lt;i&gt;Vespula&lt;/i&gt; Genus.</title>
        <authorList>
            <person name="Harrop T.W.R."/>
            <person name="Guhlin J."/>
            <person name="McLaughlin G.M."/>
            <person name="Permina E."/>
            <person name="Stockwell P."/>
            <person name="Gilligan J."/>
            <person name="Le Lec M.F."/>
            <person name="Gruber M.A.M."/>
            <person name="Quinn O."/>
            <person name="Lovegrove M."/>
            <person name="Duncan E.J."/>
            <person name="Remnant E.J."/>
            <person name="Van Eeckhoven J."/>
            <person name="Graham B."/>
            <person name="Knapp R.A."/>
            <person name="Langford K.W."/>
            <person name="Kronenberg Z."/>
            <person name="Press M.O."/>
            <person name="Eacker S.M."/>
            <person name="Wilson-Rankin E.E."/>
            <person name="Purcell J."/>
            <person name="Lester P.J."/>
            <person name="Dearden P.K."/>
        </authorList>
    </citation>
    <scope>NUCLEOTIDE SEQUENCE</scope>
    <source>
        <strain evidence="1">Linc-1</strain>
    </source>
</reference>
<dbReference type="Proteomes" id="UP000617340">
    <property type="component" value="Unassembled WGS sequence"/>
</dbReference>
<dbReference type="AlphaFoldDB" id="A0A834KNI4"/>
<name>A0A834KNI4_VESGE</name>
<proteinExistence type="predicted"/>